<dbReference type="InterPro" id="IPR011527">
    <property type="entry name" value="ABC1_TM_dom"/>
</dbReference>
<feature type="domain" description="ABC transporter" evidence="11">
    <location>
        <begin position="373"/>
        <end position="611"/>
    </location>
</feature>
<accession>A0A9P1IDP0</accession>
<dbReference type="CDD" id="cd18577">
    <property type="entry name" value="ABC_6TM_Pgp_ABCB1_D1_like"/>
    <property type="match status" value="1"/>
</dbReference>
<feature type="transmembrane region" description="Helical" evidence="10">
    <location>
        <begin position="271"/>
        <end position="295"/>
    </location>
</feature>
<protein>
    <submittedName>
        <fullName evidence="13">Uncharacterized protein</fullName>
    </submittedName>
</protein>
<dbReference type="InterPro" id="IPR003439">
    <property type="entry name" value="ABC_transporter-like_ATP-bd"/>
</dbReference>
<keyword evidence="6" id="KW-0547">Nucleotide-binding</keyword>
<keyword evidence="4 10" id="KW-0812">Transmembrane</keyword>
<dbReference type="GO" id="GO:0090374">
    <property type="term" value="P:oligopeptide export from mitochondrion"/>
    <property type="evidence" value="ECO:0007669"/>
    <property type="project" value="TreeGrafter"/>
</dbReference>
<feature type="transmembrane region" description="Helical" evidence="10">
    <location>
        <begin position="38"/>
        <end position="62"/>
    </location>
</feature>
<dbReference type="CDD" id="cd03249">
    <property type="entry name" value="ABC_MTABC3_MDL1_MDL2"/>
    <property type="match status" value="2"/>
</dbReference>
<dbReference type="Pfam" id="PF00005">
    <property type="entry name" value="ABC_tran"/>
    <property type="match status" value="2"/>
</dbReference>
<dbReference type="GO" id="GO:0005524">
    <property type="term" value="F:ATP binding"/>
    <property type="evidence" value="ECO:0007669"/>
    <property type="project" value="UniProtKB-KW"/>
</dbReference>
<dbReference type="PROSITE" id="PS50929">
    <property type="entry name" value="ABC_TM1F"/>
    <property type="match status" value="2"/>
</dbReference>
<dbReference type="SUPFAM" id="SSF90123">
    <property type="entry name" value="ABC transporter transmembrane region"/>
    <property type="match status" value="2"/>
</dbReference>
<evidence type="ECO:0000256" key="8">
    <source>
        <dbReference type="ARBA" id="ARBA00022989"/>
    </source>
</evidence>
<dbReference type="InterPro" id="IPR027417">
    <property type="entry name" value="P-loop_NTPase"/>
</dbReference>
<feature type="transmembrane region" description="Helical" evidence="10">
    <location>
        <begin position="832"/>
        <end position="851"/>
    </location>
</feature>
<dbReference type="AlphaFoldDB" id="A0A9P1IDP0"/>
<comment type="caution">
    <text evidence="13">The sequence shown here is derived from an EMBL/GenBank/DDBJ whole genome shotgun (WGS) entry which is preliminary data.</text>
</comment>
<evidence type="ECO:0000259" key="11">
    <source>
        <dbReference type="PROSITE" id="PS50893"/>
    </source>
</evidence>
<dbReference type="PANTHER" id="PTHR43394:SF27">
    <property type="entry name" value="ATP-DEPENDENT TRANSLOCASE ABCB1-LIKE"/>
    <property type="match status" value="1"/>
</dbReference>
<keyword evidence="8 10" id="KW-1133">Transmembrane helix</keyword>
<feature type="domain" description="ABC transmembrane type-1" evidence="12">
    <location>
        <begin position="685"/>
        <end position="972"/>
    </location>
</feature>
<dbReference type="GO" id="GO:0005743">
    <property type="term" value="C:mitochondrial inner membrane"/>
    <property type="evidence" value="ECO:0007669"/>
    <property type="project" value="TreeGrafter"/>
</dbReference>
<dbReference type="SUPFAM" id="SSF52540">
    <property type="entry name" value="P-loop containing nucleoside triphosphate hydrolases"/>
    <property type="match status" value="2"/>
</dbReference>
<dbReference type="PROSITE" id="PS00211">
    <property type="entry name" value="ABC_TRANSPORTER_1"/>
    <property type="match status" value="2"/>
</dbReference>
<dbReference type="FunFam" id="1.20.1560.10:FF:000018">
    <property type="entry name" value="ATP-binding cassette subfamily B member 11"/>
    <property type="match status" value="1"/>
</dbReference>
<evidence type="ECO:0000256" key="1">
    <source>
        <dbReference type="ARBA" id="ARBA00004141"/>
    </source>
</evidence>
<proteinExistence type="inferred from homology"/>
<evidence type="ECO:0000256" key="4">
    <source>
        <dbReference type="ARBA" id="ARBA00022692"/>
    </source>
</evidence>
<feature type="transmembrane region" description="Helical" evidence="10">
    <location>
        <begin position="301"/>
        <end position="322"/>
    </location>
</feature>
<dbReference type="FunFam" id="3.40.50.300:FF:001797">
    <property type="entry name" value="ABC transporter, putative"/>
    <property type="match status" value="1"/>
</dbReference>
<dbReference type="SMART" id="SM00382">
    <property type="entry name" value="AAA"/>
    <property type="match status" value="2"/>
</dbReference>
<dbReference type="Gene3D" id="1.20.1560.10">
    <property type="entry name" value="ABC transporter type 1, transmembrane domain"/>
    <property type="match status" value="1"/>
</dbReference>
<keyword evidence="14" id="KW-1185">Reference proteome</keyword>
<feature type="transmembrane region" description="Helical" evidence="10">
    <location>
        <begin position="681"/>
        <end position="705"/>
    </location>
</feature>
<keyword evidence="3" id="KW-0813">Transport</keyword>
<dbReference type="InterPro" id="IPR036640">
    <property type="entry name" value="ABC1_TM_sf"/>
</dbReference>
<dbReference type="InterPro" id="IPR017871">
    <property type="entry name" value="ABC_transporter-like_CS"/>
</dbReference>
<feature type="transmembrane region" description="Helical" evidence="10">
    <location>
        <begin position="96"/>
        <end position="118"/>
    </location>
</feature>
<evidence type="ECO:0000256" key="10">
    <source>
        <dbReference type="SAM" id="Phobius"/>
    </source>
</evidence>
<comment type="similarity">
    <text evidence="2">Belongs to the ABC transporter superfamily. ABCB family. Multidrug resistance exporter (TC 3.A.1.201) subfamily.</text>
</comment>
<keyword evidence="7" id="KW-0067">ATP-binding</keyword>
<dbReference type="EMBL" id="CANHGI010000002">
    <property type="protein sequence ID" value="CAI5443852.1"/>
    <property type="molecule type" value="Genomic_DNA"/>
</dbReference>
<dbReference type="PROSITE" id="PS50893">
    <property type="entry name" value="ABC_TRANSPORTER_2"/>
    <property type="match status" value="2"/>
</dbReference>
<evidence type="ECO:0000256" key="2">
    <source>
        <dbReference type="ARBA" id="ARBA00007577"/>
    </source>
</evidence>
<evidence type="ECO:0000313" key="13">
    <source>
        <dbReference type="EMBL" id="CAI5443852.1"/>
    </source>
</evidence>
<dbReference type="FunFam" id="3.40.50.300:FF:000916">
    <property type="entry name" value="ABC transporter B family member 9"/>
    <property type="match status" value="1"/>
</dbReference>
<name>A0A9P1IDP0_9PELO</name>
<feature type="transmembrane region" description="Helical" evidence="10">
    <location>
        <begin position="195"/>
        <end position="215"/>
    </location>
</feature>
<feature type="transmembrane region" description="Helical" evidence="10">
    <location>
        <begin position="729"/>
        <end position="752"/>
    </location>
</feature>
<comment type="subcellular location">
    <subcellularLocation>
        <location evidence="1">Membrane</location>
        <topology evidence="1">Multi-pass membrane protein</topology>
    </subcellularLocation>
</comment>
<reference evidence="13" key="1">
    <citation type="submission" date="2022-11" db="EMBL/GenBank/DDBJ databases">
        <authorList>
            <person name="Kikuchi T."/>
        </authorList>
    </citation>
    <scope>NUCLEOTIDE SEQUENCE</scope>
    <source>
        <strain evidence="13">PS1010</strain>
    </source>
</reference>
<evidence type="ECO:0000256" key="9">
    <source>
        <dbReference type="ARBA" id="ARBA00023136"/>
    </source>
</evidence>
<dbReference type="PANTHER" id="PTHR43394">
    <property type="entry name" value="ATP-DEPENDENT PERMEASE MDL1, MITOCHONDRIAL"/>
    <property type="match status" value="1"/>
</dbReference>
<feature type="domain" description="ABC transporter" evidence="11">
    <location>
        <begin position="1006"/>
        <end position="1242"/>
    </location>
</feature>
<organism evidence="13 14">
    <name type="scientific">Caenorhabditis angaria</name>
    <dbReference type="NCBI Taxonomy" id="860376"/>
    <lineage>
        <taxon>Eukaryota</taxon>
        <taxon>Metazoa</taxon>
        <taxon>Ecdysozoa</taxon>
        <taxon>Nematoda</taxon>
        <taxon>Chromadorea</taxon>
        <taxon>Rhabditida</taxon>
        <taxon>Rhabditina</taxon>
        <taxon>Rhabditomorpha</taxon>
        <taxon>Rhabditoidea</taxon>
        <taxon>Rhabditidae</taxon>
        <taxon>Peloderinae</taxon>
        <taxon>Caenorhabditis</taxon>
    </lineage>
</organism>
<keyword evidence="9 10" id="KW-0472">Membrane</keyword>
<feature type="transmembrane region" description="Helical" evidence="10">
    <location>
        <begin position="169"/>
        <end position="189"/>
    </location>
</feature>
<dbReference type="Proteomes" id="UP001152747">
    <property type="component" value="Unassembled WGS sequence"/>
</dbReference>
<gene>
    <name evidence="13" type="ORF">CAMP_LOCUS6489</name>
</gene>
<dbReference type="InterPro" id="IPR003593">
    <property type="entry name" value="AAA+_ATPase"/>
</dbReference>
<feature type="domain" description="ABC transmembrane type-1" evidence="12">
    <location>
        <begin position="42"/>
        <end position="336"/>
    </location>
</feature>
<evidence type="ECO:0000256" key="7">
    <source>
        <dbReference type="ARBA" id="ARBA00022840"/>
    </source>
</evidence>
<dbReference type="OrthoDB" id="6500128at2759"/>
<evidence type="ECO:0000259" key="12">
    <source>
        <dbReference type="PROSITE" id="PS50929"/>
    </source>
</evidence>
<dbReference type="Gene3D" id="3.40.50.300">
    <property type="entry name" value="P-loop containing nucleotide triphosphate hydrolases"/>
    <property type="match status" value="2"/>
</dbReference>
<feature type="transmembrane region" description="Helical" evidence="10">
    <location>
        <begin position="808"/>
        <end position="826"/>
    </location>
</feature>
<evidence type="ECO:0000313" key="14">
    <source>
        <dbReference type="Proteomes" id="UP001152747"/>
    </source>
</evidence>
<evidence type="ECO:0000256" key="3">
    <source>
        <dbReference type="ARBA" id="ARBA00022448"/>
    </source>
</evidence>
<sequence length="1247" mass="138113">MDEKNVRTYKIEHRAQKKVGRKKFNFLSLFRYANSYDWLFLIFGFVFALAQGCCSSVSSVIFRTLTDALIHGQAQWQNGTFDREDFENHAMKAVQMYFLFGCMVFSLAFLSMSCWHTFCERQIHKLRSAYFRALLRQNWAWFDEHDCGELTTRMSDGLERVRDGLGDKFGAMISFSATFAAGITIAFYYSWQMTLVMLSCTPCFFIPIGCAYKFMSRVVPEEQKAYSDAGSCAEEVISAIKTVASFNGQEKEVERYSGHLARASKFGAKKAYLTTFGVAFLNFALFTAMAVSFWFGTKMVIQGTISPGTTFAVFWAVSNAMYSLAQAAPQIPVFLACHGAARPIFEVIDREPEIDSVSELGEKMRQEAVKGNVVFENVRFRYPTRSEAEVLKGVSLEVRSGESIAFVGHSGCGKSTLASLLMRFYDLKDGHGQISIDSIPITQINVPHLRNVCGIVAQEPLLFADTVENNIRLGAPEISEKELRKCCRLAFAHEFITQLPLGYKTMIGAGGVQLSGGQRQRIAIARTLARKPSILILDEATSALDTESEIMVQQALDNAKLGRTTITIAHRLTTIKNCDKIYVFDEGRIAESGTHAELLAARGIYAELVRLQDTSRKESAVEEVAARPAEREKISKRLSKAFSLTAERLDAELACLQVQAKADGAEESTMLEILQYARPEWAYLLGSMVLSILRGLNFPIFSLLYGRMFRILSTGTAAEKSTNAAQNSIYFLILGCIAGAATMSAGCLLGSAGESLTRRLRIQLFRNILRQDGEYFDKPEHATGRLTTRLAADAPNIRAALDQRLADVIQGVSAVAGGVLIAFFYGPAMAPIGILTSSTLIAIQTLVAQFLKRRGTQDAIRAEEPSRLATEAIEQYRTVQFLTRENFFVEKFDREMSEIHARGVKRGIFQSFSYSLATSYVFFNFAAAYRYGIELINRGIISPFTSFQVIEALSITSQSILAFGTYVPEYVRARISAGLLFRMLRDKPRIDSENDEGRVMTLNGDVTMNNIYFAYPNSRRNMVLNGFGLKIKSGQTLALVGASGCGKSTTIQLLQRFYDPIAGTLTFDGVDLPDLNLRNLRSQVALVGQQPTLFNYSIRENIAYGLEATSDAEIFAAARLANADAFIRKMPDGYDTVVGEGGNKLSGGQKQRVAIARAIVRHPKILLLDEATSALDAESEKLVQTALEAAKKGRTCIIIAHRLSTIQSADIIAVVQNGKIVEQGSHKQLLAIENGEYAKFVQKSQLK</sequence>
<dbReference type="GO" id="GO:0015421">
    <property type="term" value="F:ABC-type oligopeptide transporter activity"/>
    <property type="evidence" value="ECO:0007669"/>
    <property type="project" value="TreeGrafter"/>
</dbReference>
<dbReference type="InterPro" id="IPR039421">
    <property type="entry name" value="Type_1_exporter"/>
</dbReference>
<keyword evidence="5" id="KW-0677">Repeat</keyword>
<evidence type="ECO:0000256" key="6">
    <source>
        <dbReference type="ARBA" id="ARBA00022741"/>
    </source>
</evidence>
<evidence type="ECO:0000256" key="5">
    <source>
        <dbReference type="ARBA" id="ARBA00022737"/>
    </source>
</evidence>
<dbReference type="CDD" id="cd18578">
    <property type="entry name" value="ABC_6TM_Pgp_ABCB1_D2_like"/>
    <property type="match status" value="1"/>
</dbReference>
<feature type="transmembrane region" description="Helical" evidence="10">
    <location>
        <begin position="912"/>
        <end position="932"/>
    </location>
</feature>
<dbReference type="Pfam" id="PF00664">
    <property type="entry name" value="ABC_membrane"/>
    <property type="match status" value="2"/>
</dbReference>
<dbReference type="GO" id="GO:0016887">
    <property type="term" value="F:ATP hydrolysis activity"/>
    <property type="evidence" value="ECO:0007669"/>
    <property type="project" value="InterPro"/>
</dbReference>